<keyword evidence="3" id="KW-1185">Reference proteome</keyword>
<name>A0ABW4NC95_9SPHN</name>
<reference evidence="3" key="1">
    <citation type="journal article" date="2019" name="Int. J. Syst. Evol. Microbiol.">
        <title>The Global Catalogue of Microorganisms (GCM) 10K type strain sequencing project: providing services to taxonomists for standard genome sequencing and annotation.</title>
        <authorList>
            <consortium name="The Broad Institute Genomics Platform"/>
            <consortium name="The Broad Institute Genome Sequencing Center for Infectious Disease"/>
            <person name="Wu L."/>
            <person name="Ma J."/>
        </authorList>
    </citation>
    <scope>NUCLEOTIDE SEQUENCE [LARGE SCALE GENOMIC DNA]</scope>
    <source>
        <strain evidence="3">Q85</strain>
    </source>
</reference>
<sequence length="124" mass="13719">MDFFRGTISAHTDRLAAALDAGEACTGDLIVAEVLQGFRDEDEFQTAWRLMDGAPMLIIGSRTVAYDAASNYRHLRARGITVRKTIDTLIATRCILDDIPLLYSDRDFDPFVEHLGLQSALALS</sequence>
<evidence type="ECO:0000259" key="1">
    <source>
        <dbReference type="Pfam" id="PF01850"/>
    </source>
</evidence>
<evidence type="ECO:0000313" key="3">
    <source>
        <dbReference type="Proteomes" id="UP001597283"/>
    </source>
</evidence>
<proteinExistence type="predicted"/>
<dbReference type="SUPFAM" id="SSF88723">
    <property type="entry name" value="PIN domain-like"/>
    <property type="match status" value="1"/>
</dbReference>
<comment type="caution">
    <text evidence="2">The sequence shown here is derived from an EMBL/GenBank/DDBJ whole genome shotgun (WGS) entry which is preliminary data.</text>
</comment>
<dbReference type="RefSeq" id="WP_380940900.1">
    <property type="nucleotide sequence ID" value="NZ_JBHUFC010000003.1"/>
</dbReference>
<dbReference type="InterPro" id="IPR029060">
    <property type="entry name" value="PIN-like_dom_sf"/>
</dbReference>
<dbReference type="Pfam" id="PF01850">
    <property type="entry name" value="PIN"/>
    <property type="match status" value="1"/>
</dbReference>
<dbReference type="Proteomes" id="UP001597283">
    <property type="component" value="Unassembled WGS sequence"/>
</dbReference>
<organism evidence="2 3">
    <name type="scientific">Sphingomonas floccifaciens</name>
    <dbReference type="NCBI Taxonomy" id="1844115"/>
    <lineage>
        <taxon>Bacteria</taxon>
        <taxon>Pseudomonadati</taxon>
        <taxon>Pseudomonadota</taxon>
        <taxon>Alphaproteobacteria</taxon>
        <taxon>Sphingomonadales</taxon>
        <taxon>Sphingomonadaceae</taxon>
        <taxon>Sphingomonas</taxon>
    </lineage>
</organism>
<accession>A0ABW4NC95</accession>
<feature type="domain" description="PIN" evidence="1">
    <location>
        <begin position="10"/>
        <end position="109"/>
    </location>
</feature>
<protein>
    <submittedName>
        <fullName evidence="2">PIN domain nuclease</fullName>
    </submittedName>
</protein>
<evidence type="ECO:0000313" key="2">
    <source>
        <dbReference type="EMBL" id="MFD1787788.1"/>
    </source>
</evidence>
<dbReference type="Gene3D" id="3.40.50.1010">
    <property type="entry name" value="5'-nuclease"/>
    <property type="match status" value="1"/>
</dbReference>
<dbReference type="InterPro" id="IPR002716">
    <property type="entry name" value="PIN_dom"/>
</dbReference>
<dbReference type="EMBL" id="JBHUFC010000003">
    <property type="protein sequence ID" value="MFD1787788.1"/>
    <property type="molecule type" value="Genomic_DNA"/>
</dbReference>
<dbReference type="CDD" id="cd18760">
    <property type="entry name" value="PIN_MtVapC3-like"/>
    <property type="match status" value="1"/>
</dbReference>
<gene>
    <name evidence="2" type="ORF">ACFSC3_09395</name>
</gene>